<evidence type="ECO:0000256" key="1">
    <source>
        <dbReference type="ARBA" id="ARBA00009013"/>
    </source>
</evidence>
<dbReference type="Proteomes" id="UP001176429">
    <property type="component" value="Unassembled WGS sequence"/>
</dbReference>
<evidence type="ECO:0000313" key="5">
    <source>
        <dbReference type="Proteomes" id="UP001176429"/>
    </source>
</evidence>
<dbReference type="Gene3D" id="3.30.750.24">
    <property type="entry name" value="STAS domain"/>
    <property type="match status" value="1"/>
</dbReference>
<reference evidence="4" key="1">
    <citation type="submission" date="2023-07" db="EMBL/GenBank/DDBJ databases">
        <authorList>
            <person name="Kim M.K."/>
        </authorList>
    </citation>
    <scope>NUCLEOTIDE SEQUENCE</scope>
    <source>
        <strain evidence="4">ASUV-10-1</strain>
    </source>
</reference>
<dbReference type="InterPro" id="IPR036513">
    <property type="entry name" value="STAS_dom_sf"/>
</dbReference>
<keyword evidence="5" id="KW-1185">Reference proteome</keyword>
<name>A0ABT9BBP8_9BACT</name>
<dbReference type="PROSITE" id="PS50801">
    <property type="entry name" value="STAS"/>
    <property type="match status" value="1"/>
</dbReference>
<dbReference type="PANTHER" id="PTHR33495">
    <property type="entry name" value="ANTI-SIGMA FACTOR ANTAGONIST TM_1081-RELATED-RELATED"/>
    <property type="match status" value="1"/>
</dbReference>
<dbReference type="NCBIfam" id="TIGR00377">
    <property type="entry name" value="ant_ant_sig"/>
    <property type="match status" value="1"/>
</dbReference>
<gene>
    <name evidence="4" type="ORF">Q5H93_13180</name>
</gene>
<proteinExistence type="inferred from homology"/>
<feature type="domain" description="STAS" evidence="3">
    <location>
        <begin position="63"/>
        <end position="153"/>
    </location>
</feature>
<dbReference type="CDD" id="cd07043">
    <property type="entry name" value="STAS_anti-anti-sigma_factors"/>
    <property type="match status" value="1"/>
</dbReference>
<comment type="caution">
    <text evidence="4">The sequence shown here is derived from an EMBL/GenBank/DDBJ whole genome shotgun (WGS) entry which is preliminary data.</text>
</comment>
<evidence type="ECO:0000259" key="3">
    <source>
        <dbReference type="PROSITE" id="PS50801"/>
    </source>
</evidence>
<dbReference type="Pfam" id="PF01740">
    <property type="entry name" value="STAS"/>
    <property type="match status" value="1"/>
</dbReference>
<evidence type="ECO:0000256" key="2">
    <source>
        <dbReference type="RuleBase" id="RU003749"/>
    </source>
</evidence>
<organism evidence="4 5">
    <name type="scientific">Hymenobacter aranciens</name>
    <dbReference type="NCBI Taxonomy" id="3063996"/>
    <lineage>
        <taxon>Bacteria</taxon>
        <taxon>Pseudomonadati</taxon>
        <taxon>Bacteroidota</taxon>
        <taxon>Cytophagia</taxon>
        <taxon>Cytophagales</taxon>
        <taxon>Hymenobacteraceae</taxon>
        <taxon>Hymenobacter</taxon>
    </lineage>
</organism>
<protein>
    <recommendedName>
        <fullName evidence="2">Anti-sigma factor antagonist</fullName>
    </recommendedName>
</protein>
<dbReference type="EMBL" id="JAUQSY010000008">
    <property type="protein sequence ID" value="MDO7875691.1"/>
    <property type="molecule type" value="Genomic_DNA"/>
</dbReference>
<dbReference type="InterPro" id="IPR002645">
    <property type="entry name" value="STAS_dom"/>
</dbReference>
<evidence type="ECO:0000313" key="4">
    <source>
        <dbReference type="EMBL" id="MDO7875691.1"/>
    </source>
</evidence>
<accession>A0ABT9BBP8</accession>
<sequence>MAVRRQFFGLLAASAKPNCSDFSVFSLPSPLYYPEFPAPPRCMKYTIDKKESYTIITIDEKKLDTTVAPDLKSEFVKLNAEGINNLILDLSNVKYTDSSGLSSILIANRLCNSTGGLLVLSGLQDHVMKLITISKLESVLHILPTVEEAIDRVFLHAIERDLTDKE</sequence>
<dbReference type="InterPro" id="IPR003658">
    <property type="entry name" value="Anti-sigma_ant"/>
</dbReference>
<comment type="similarity">
    <text evidence="1 2">Belongs to the anti-sigma-factor antagonist family.</text>
</comment>
<dbReference type="SUPFAM" id="SSF52091">
    <property type="entry name" value="SpoIIaa-like"/>
    <property type="match status" value="1"/>
</dbReference>